<feature type="transmembrane region" description="Helical" evidence="1">
    <location>
        <begin position="30"/>
        <end position="48"/>
    </location>
</feature>
<evidence type="ECO:0000313" key="3">
    <source>
        <dbReference type="Proteomes" id="UP000092445"/>
    </source>
</evidence>
<reference evidence="3" key="1">
    <citation type="submission" date="2014-03" db="EMBL/GenBank/DDBJ databases">
        <authorList>
            <person name="Aksoy S."/>
            <person name="Warren W."/>
            <person name="Wilson R.K."/>
        </authorList>
    </citation>
    <scope>NUCLEOTIDE SEQUENCE [LARGE SCALE GENOMIC DNA]</scope>
    <source>
        <strain evidence="3">IAEA</strain>
    </source>
</reference>
<evidence type="ECO:0000256" key="1">
    <source>
        <dbReference type="SAM" id="Phobius"/>
    </source>
</evidence>
<keyword evidence="1" id="KW-1133">Transmembrane helix</keyword>
<feature type="transmembrane region" description="Helical" evidence="1">
    <location>
        <begin position="99"/>
        <end position="124"/>
    </location>
</feature>
<dbReference type="EnsemblMetazoa" id="GPAI018505-RA">
    <property type="protein sequence ID" value="GPAI018505-PA"/>
    <property type="gene ID" value="GPAI018505"/>
</dbReference>
<name>A0A1A9ZLM6_GLOPL</name>
<keyword evidence="1" id="KW-0812">Transmembrane</keyword>
<keyword evidence="3" id="KW-1185">Reference proteome</keyword>
<sequence length="134" mass="15691">MILVILTEEREKKRPINKLRRYHTVDGNSFSGPRAFLVGLILILFSFYQKKLSGERTYGVPVTAKQRQAQSNNNGIENRNLICNISNDGDFVIMEMEMLMVMTMMMMMMMMMIMITLQAFNYYLTAQEFKDLHN</sequence>
<organism evidence="2 3">
    <name type="scientific">Glossina pallidipes</name>
    <name type="common">Tsetse fly</name>
    <dbReference type="NCBI Taxonomy" id="7398"/>
    <lineage>
        <taxon>Eukaryota</taxon>
        <taxon>Metazoa</taxon>
        <taxon>Ecdysozoa</taxon>
        <taxon>Arthropoda</taxon>
        <taxon>Hexapoda</taxon>
        <taxon>Insecta</taxon>
        <taxon>Pterygota</taxon>
        <taxon>Neoptera</taxon>
        <taxon>Endopterygota</taxon>
        <taxon>Diptera</taxon>
        <taxon>Brachycera</taxon>
        <taxon>Muscomorpha</taxon>
        <taxon>Hippoboscoidea</taxon>
        <taxon>Glossinidae</taxon>
        <taxon>Glossina</taxon>
    </lineage>
</organism>
<dbReference type="Proteomes" id="UP000092445">
    <property type="component" value="Unassembled WGS sequence"/>
</dbReference>
<dbReference type="AlphaFoldDB" id="A0A1A9ZLM6"/>
<keyword evidence="1" id="KW-0472">Membrane</keyword>
<reference evidence="2" key="2">
    <citation type="submission" date="2020-05" db="UniProtKB">
        <authorList>
            <consortium name="EnsemblMetazoa"/>
        </authorList>
    </citation>
    <scope>IDENTIFICATION</scope>
    <source>
        <strain evidence="2">IAEA</strain>
    </source>
</reference>
<proteinExistence type="predicted"/>
<dbReference type="VEuPathDB" id="VectorBase:GPAI018505"/>
<evidence type="ECO:0000313" key="2">
    <source>
        <dbReference type="EnsemblMetazoa" id="GPAI018505-PA"/>
    </source>
</evidence>
<protein>
    <submittedName>
        <fullName evidence="2">Uncharacterized protein</fullName>
    </submittedName>
</protein>
<accession>A0A1A9ZLM6</accession>